<comment type="caution">
    <text evidence="1">The sequence shown here is derived from an EMBL/GenBank/DDBJ whole genome shotgun (WGS) entry which is preliminary data.</text>
</comment>
<reference evidence="1 2" key="1">
    <citation type="submission" date="2020-04" db="EMBL/GenBank/DDBJ databases">
        <title>Perkinsus chesapeaki whole genome sequence.</title>
        <authorList>
            <person name="Bogema D.R."/>
        </authorList>
    </citation>
    <scope>NUCLEOTIDE SEQUENCE [LARGE SCALE GENOMIC DNA]</scope>
    <source>
        <strain evidence="1">ATCC PRA-425</strain>
    </source>
</reference>
<evidence type="ECO:0000313" key="1">
    <source>
        <dbReference type="EMBL" id="KAF4664248.1"/>
    </source>
</evidence>
<proteinExistence type="predicted"/>
<dbReference type="Proteomes" id="UP000591131">
    <property type="component" value="Unassembled WGS sequence"/>
</dbReference>
<gene>
    <name evidence="1" type="ORF">FOL47_005235</name>
</gene>
<dbReference type="AlphaFoldDB" id="A0A7J6LY88"/>
<organism evidence="1 2">
    <name type="scientific">Perkinsus chesapeaki</name>
    <name type="common">Clam parasite</name>
    <name type="synonym">Perkinsus andrewsi</name>
    <dbReference type="NCBI Taxonomy" id="330153"/>
    <lineage>
        <taxon>Eukaryota</taxon>
        <taxon>Sar</taxon>
        <taxon>Alveolata</taxon>
        <taxon>Perkinsozoa</taxon>
        <taxon>Perkinsea</taxon>
        <taxon>Perkinsida</taxon>
        <taxon>Perkinsidae</taxon>
        <taxon>Perkinsus</taxon>
    </lineage>
</organism>
<keyword evidence="2" id="KW-1185">Reference proteome</keyword>
<accession>A0A7J6LY88</accession>
<protein>
    <submittedName>
        <fullName evidence="1">Uncharacterized protein</fullName>
    </submittedName>
</protein>
<dbReference type="EMBL" id="JAAPAO010000292">
    <property type="protein sequence ID" value="KAF4664248.1"/>
    <property type="molecule type" value="Genomic_DNA"/>
</dbReference>
<name>A0A7J6LY88_PERCH</name>
<sequence>MPGRGVVLIPISSSADDFGESLASLGFLEKLRACESSSSRIDTRAYNCNPADSFASLESEIARLACSAGLDHFDVGALGSSDVTISALDSASEHLRNKLRERELFSQFLSAHHARA</sequence>
<dbReference type="OrthoDB" id="10554272at2759"/>
<evidence type="ECO:0000313" key="2">
    <source>
        <dbReference type="Proteomes" id="UP000591131"/>
    </source>
</evidence>